<protein>
    <submittedName>
        <fullName evidence="4">Tetrahydromethanopterin S-methyltransferase subunit A</fullName>
    </submittedName>
</protein>
<sequence>MKREESTNKIISKLQEGINLAKCRKCGCMKETLEKLRAYFETSQIEYSAILENIEKYLNGMEQIKYACLGCEYCYPAVAMNVFNKAFPEAESSALSCTFEVREKTWPVVAGEYFAFCDGVECPVAVSTLASVELAEQLVKVRPKELCIVGKTETENIGIDKIIKNTITNPTIRALLLVGKDPEGHYSGRTILALKENGVDEKMRIIASPGKHPILKNVTREEVETFRKQVQVIDMIGCEDINTIVDEIRKISRQVIASCSSCEFTGEIKSTESVQVIQAQEPDRVEMDRAGYFVIIPQREREIIVVEHYSYENKLLRVIEGKDARSIYWTIIKNGWVTQLSHAAYLGKELMKAELSIKLGFKYVQDGQ</sequence>
<reference evidence="4 5" key="2">
    <citation type="submission" date="2015-11" db="EMBL/GenBank/DDBJ databases">
        <authorList>
            <person name="Zhang Y."/>
            <person name="Guo Z."/>
        </authorList>
    </citation>
    <scope>NUCLEOTIDE SEQUENCE [LARGE SCALE GENOMIC DNA]</scope>
    <source>
        <strain evidence="4">JGI-4</strain>
    </source>
</reference>
<dbReference type="Proteomes" id="UP000182011">
    <property type="component" value="Unassembled WGS sequence"/>
</dbReference>
<reference evidence="3 6" key="1">
    <citation type="submission" date="2015-11" db="EMBL/GenBank/DDBJ databases">
        <authorList>
            <person name="Varghese N."/>
        </authorList>
    </citation>
    <scope>NUCLEOTIDE SEQUENCE [LARGE SCALE GENOMIC DNA]</scope>
    <source>
        <strain evidence="3 6">JGI-8</strain>
    </source>
</reference>
<proteinExistence type="predicted"/>
<accession>A0A0P1LCV4</accession>
<feature type="domain" description="DUF4346" evidence="2">
    <location>
        <begin position="288"/>
        <end position="366"/>
    </location>
</feature>
<dbReference type="AlphaFoldDB" id="A0A0P1MT82"/>
<evidence type="ECO:0000313" key="3">
    <source>
        <dbReference type="EMBL" id="CUS78748.1"/>
    </source>
</evidence>
<name>A0A0P1MT82_9BACT</name>
<evidence type="ECO:0000259" key="2">
    <source>
        <dbReference type="Pfam" id="PF14251"/>
    </source>
</evidence>
<dbReference type="EMBL" id="CZVI01000002">
    <property type="protein sequence ID" value="CUS78748.1"/>
    <property type="molecule type" value="Genomic_DNA"/>
</dbReference>
<keyword evidence="4" id="KW-0489">Methyltransferase</keyword>
<accession>A0A0P1LBU2</accession>
<keyword evidence="1 4" id="KW-0808">Transferase</keyword>
<dbReference type="InterPro" id="IPR030688">
    <property type="entry name" value="MeTrfase_MtrA/MtxA"/>
</dbReference>
<accession>A0A0P1LFG8</accession>
<keyword evidence="6" id="KW-1185">Reference proteome</keyword>
<evidence type="ECO:0000313" key="5">
    <source>
        <dbReference type="Proteomes" id="UP000182011"/>
    </source>
</evidence>
<dbReference type="RefSeq" id="WP_176693887.1">
    <property type="nucleotide sequence ID" value="NZ_CZVI01000002.1"/>
</dbReference>
<dbReference type="GO" id="GO:0008168">
    <property type="term" value="F:methyltransferase activity"/>
    <property type="evidence" value="ECO:0007669"/>
    <property type="project" value="UniProtKB-KW"/>
</dbReference>
<organism evidence="4 5">
    <name type="scientific">Candidatus Kryptonium thompsonii</name>
    <dbReference type="NCBI Taxonomy" id="1633631"/>
    <lineage>
        <taxon>Bacteria</taxon>
        <taxon>Pseudomonadati</taxon>
        <taxon>Candidatus Kryptoniota</taxon>
        <taxon>Candidatus Kryptonium</taxon>
    </lineage>
</organism>
<accession>A0A0P1MT82</accession>
<dbReference type="Proteomes" id="UP000182200">
    <property type="component" value="Unassembled WGS sequence"/>
</dbReference>
<accession>A0A0P1LX97</accession>
<dbReference type="EMBL" id="FAOP01000004">
    <property type="protein sequence ID" value="CUU03659.1"/>
    <property type="molecule type" value="Genomic_DNA"/>
</dbReference>
<dbReference type="InterPro" id="IPR025595">
    <property type="entry name" value="PterinBD-DUF4346"/>
</dbReference>
<accession>A0A0P1ML11</accession>
<evidence type="ECO:0000256" key="1">
    <source>
        <dbReference type="ARBA" id="ARBA00022679"/>
    </source>
</evidence>
<dbReference type="STRING" id="1633631.GCA_001442925_00808"/>
<evidence type="ECO:0000313" key="6">
    <source>
        <dbReference type="Proteomes" id="UP000182200"/>
    </source>
</evidence>
<dbReference type="Pfam" id="PF14251">
    <property type="entry name" value="PterinBD-DUF4346"/>
    <property type="match status" value="1"/>
</dbReference>
<dbReference type="GO" id="GO:0032259">
    <property type="term" value="P:methylation"/>
    <property type="evidence" value="ECO:0007669"/>
    <property type="project" value="UniProtKB-KW"/>
</dbReference>
<evidence type="ECO:0000313" key="4">
    <source>
        <dbReference type="EMBL" id="CUU03659.1"/>
    </source>
</evidence>
<dbReference type="Pfam" id="PF04208">
    <property type="entry name" value="MtrA"/>
    <property type="match status" value="1"/>
</dbReference>
<accession>A0A0S4MYW6</accession>
<gene>
    <name evidence="4" type="ORF">JGI4_00809</name>
    <name evidence="3" type="ORF">JGI8_00243</name>
</gene>